<evidence type="ECO:0000256" key="1">
    <source>
        <dbReference type="ARBA" id="ARBA00004502"/>
    </source>
</evidence>
<proteinExistence type="inferred from homology"/>
<dbReference type="SUPFAM" id="SSF53474">
    <property type="entry name" value="alpha/beta-Hydrolases"/>
    <property type="match status" value="1"/>
</dbReference>
<dbReference type="InterPro" id="IPR019363">
    <property type="entry name" value="LDAH"/>
</dbReference>
<evidence type="ECO:0000313" key="6">
    <source>
        <dbReference type="Proteomes" id="UP000054544"/>
    </source>
</evidence>
<reference evidence="6" key="1">
    <citation type="journal article" date="2014" name="BMC Genomics">
        <title>The genome sequence of the biocontrol fungus Metarhizium anisopliae and comparative genomics of Metarhizium species.</title>
        <authorList>
            <person name="Pattemore J.A."/>
            <person name="Hane J.K."/>
            <person name="Williams A.H."/>
            <person name="Wilson B.A."/>
            <person name="Stodart B.J."/>
            <person name="Ash G.J."/>
        </authorList>
    </citation>
    <scope>NUCLEOTIDE SEQUENCE [LARGE SCALE GENOMIC DNA]</scope>
    <source>
        <strain evidence="6">BRIP 53293</strain>
    </source>
</reference>
<gene>
    <name evidence="5" type="ORF">H634G_03590</name>
</gene>
<evidence type="ECO:0000256" key="3">
    <source>
        <dbReference type="ARBA" id="ARBA00022677"/>
    </source>
</evidence>
<dbReference type="EMBL" id="KE384727">
    <property type="protein sequence ID" value="KJK81056.1"/>
    <property type="molecule type" value="Genomic_DNA"/>
</dbReference>
<dbReference type="PANTHER" id="PTHR13390">
    <property type="entry name" value="LIPASE"/>
    <property type="match status" value="1"/>
</dbReference>
<keyword evidence="6" id="KW-1185">Reference proteome</keyword>
<comment type="subcellular location">
    <subcellularLocation>
        <location evidence="1">Lipid droplet</location>
    </subcellularLocation>
</comment>
<sequence>MTQFETSSHHTAASAAMLSSIWKPSEQLRGAETRALIYFVCGNPGLIGFYVDFLDALRNLLDTSQSATAYDIYGRNLAGFCDHEHEPFTPDNPPFDVDGQVDAIYRDVASRRVSTEDGSGSDKPYDFVVLMGHSIGAYIAVEIFHRHMQDPGRAPHLRLRHGFLLFPTIASLALSQSGARLNYMRSLPTMETHFVTYAKALLGLFPQGTLRWIIQNAMGFSPRAADVTAEWLKSRDGVLQALHMGKSELDTIFEDKWDDELWEVSASAAELPAPRFFMFYGREDHWVANHVRDEFIERRRRAGEKGGRTSITVDEGNIQHAFCTKEHTSWTIARKVHAWVVEIDRAGAVK</sequence>
<dbReference type="PANTHER" id="PTHR13390:SF0">
    <property type="entry name" value="LIPID DROPLET-ASSOCIATED HYDROLASE"/>
    <property type="match status" value="1"/>
</dbReference>
<organism evidence="5 6">
    <name type="scientific">Metarhizium anisopliae BRIP 53293</name>
    <dbReference type="NCBI Taxonomy" id="1291518"/>
    <lineage>
        <taxon>Eukaryota</taxon>
        <taxon>Fungi</taxon>
        <taxon>Dikarya</taxon>
        <taxon>Ascomycota</taxon>
        <taxon>Pezizomycotina</taxon>
        <taxon>Sordariomycetes</taxon>
        <taxon>Hypocreomycetidae</taxon>
        <taxon>Hypocreales</taxon>
        <taxon>Clavicipitaceae</taxon>
        <taxon>Metarhizium</taxon>
    </lineage>
</organism>
<dbReference type="Gene3D" id="3.40.50.1820">
    <property type="entry name" value="alpha/beta hydrolase"/>
    <property type="match status" value="1"/>
</dbReference>
<name>A0A0D9P4P8_METAN</name>
<evidence type="ECO:0000313" key="5">
    <source>
        <dbReference type="EMBL" id="KJK81056.1"/>
    </source>
</evidence>
<dbReference type="InterPro" id="IPR029058">
    <property type="entry name" value="AB_hydrolase_fold"/>
</dbReference>
<evidence type="ECO:0008006" key="7">
    <source>
        <dbReference type="Google" id="ProtNLM"/>
    </source>
</evidence>
<protein>
    <recommendedName>
        <fullName evidence="7">AB hydrolase-1 domain-containing protein</fullName>
    </recommendedName>
</protein>
<comment type="similarity">
    <text evidence="2">Belongs to the AB hydrolase superfamily. LDAH family.</text>
</comment>
<keyword evidence="3" id="KW-0551">Lipid droplet</keyword>
<evidence type="ECO:0000256" key="4">
    <source>
        <dbReference type="ARBA" id="ARBA00022801"/>
    </source>
</evidence>
<keyword evidence="4" id="KW-0378">Hydrolase</keyword>
<dbReference type="GO" id="GO:0019915">
    <property type="term" value="P:lipid storage"/>
    <property type="evidence" value="ECO:0007669"/>
    <property type="project" value="InterPro"/>
</dbReference>
<dbReference type="OrthoDB" id="448051at2759"/>
<dbReference type="GO" id="GO:0005811">
    <property type="term" value="C:lipid droplet"/>
    <property type="evidence" value="ECO:0007669"/>
    <property type="project" value="UniProtKB-SubCell"/>
</dbReference>
<evidence type="ECO:0000256" key="2">
    <source>
        <dbReference type="ARBA" id="ARBA00008300"/>
    </source>
</evidence>
<dbReference type="Pfam" id="PF10230">
    <property type="entry name" value="LIDHydrolase"/>
    <property type="match status" value="1"/>
</dbReference>
<dbReference type="AlphaFoldDB" id="A0A0D9P4P8"/>
<dbReference type="GO" id="GO:0016298">
    <property type="term" value="F:lipase activity"/>
    <property type="evidence" value="ECO:0007669"/>
    <property type="project" value="InterPro"/>
</dbReference>
<accession>A0A0D9P4P8</accession>
<dbReference type="Proteomes" id="UP000054544">
    <property type="component" value="Unassembled WGS sequence"/>
</dbReference>